<accession>A0A8J7Q4E3</accession>
<sequence>MTWETSSGIAEFHDVTCSFRIRTDPMGYVVKYEVKANVEIPCIRCGQALQIPVEHADWVSLRTGRPEEGHVVLGNDEMNIRFISEPAFDEEQFVGEAIELECPTYPRHEEDDSSCKMSNQEHQEESEPASPFSVLSKYLDT</sequence>
<name>A0A8J7Q4E3_9BACT</name>
<organism evidence="2 3">
    <name type="scientific">Acanthopleuribacter pedis</name>
    <dbReference type="NCBI Taxonomy" id="442870"/>
    <lineage>
        <taxon>Bacteria</taxon>
        <taxon>Pseudomonadati</taxon>
        <taxon>Acidobacteriota</taxon>
        <taxon>Holophagae</taxon>
        <taxon>Acanthopleuribacterales</taxon>
        <taxon>Acanthopleuribacteraceae</taxon>
        <taxon>Acanthopleuribacter</taxon>
    </lineage>
</organism>
<keyword evidence="3" id="KW-1185">Reference proteome</keyword>
<dbReference type="Proteomes" id="UP000664417">
    <property type="component" value="Unassembled WGS sequence"/>
</dbReference>
<gene>
    <name evidence="2" type="ORF">J3U88_18020</name>
</gene>
<dbReference type="EMBL" id="JAFREP010000017">
    <property type="protein sequence ID" value="MBO1320377.1"/>
    <property type="molecule type" value="Genomic_DNA"/>
</dbReference>
<protein>
    <submittedName>
        <fullName evidence="2">DUF177 domain-containing protein</fullName>
    </submittedName>
</protein>
<evidence type="ECO:0000313" key="2">
    <source>
        <dbReference type="EMBL" id="MBO1320377.1"/>
    </source>
</evidence>
<feature type="compositionally biased region" description="Basic and acidic residues" evidence="1">
    <location>
        <begin position="106"/>
        <end position="125"/>
    </location>
</feature>
<comment type="caution">
    <text evidence="2">The sequence shown here is derived from an EMBL/GenBank/DDBJ whole genome shotgun (WGS) entry which is preliminary data.</text>
</comment>
<feature type="region of interest" description="Disordered" evidence="1">
    <location>
        <begin position="105"/>
        <end position="141"/>
    </location>
</feature>
<dbReference type="Pfam" id="PF02620">
    <property type="entry name" value="YceD"/>
    <property type="match status" value="1"/>
</dbReference>
<dbReference type="InterPro" id="IPR003772">
    <property type="entry name" value="YceD"/>
</dbReference>
<proteinExistence type="predicted"/>
<evidence type="ECO:0000256" key="1">
    <source>
        <dbReference type="SAM" id="MobiDB-lite"/>
    </source>
</evidence>
<dbReference type="AlphaFoldDB" id="A0A8J7Q4E3"/>
<evidence type="ECO:0000313" key="3">
    <source>
        <dbReference type="Proteomes" id="UP000664417"/>
    </source>
</evidence>
<reference evidence="2" key="1">
    <citation type="submission" date="2021-03" db="EMBL/GenBank/DDBJ databases">
        <authorList>
            <person name="Wang G."/>
        </authorList>
    </citation>
    <scope>NUCLEOTIDE SEQUENCE</scope>
    <source>
        <strain evidence="2">KCTC 12899</strain>
    </source>
</reference>
<dbReference type="RefSeq" id="WP_207860331.1">
    <property type="nucleotide sequence ID" value="NZ_JAFREP010000017.1"/>
</dbReference>